<dbReference type="KEGG" id="cdep:91084415"/>
<dbReference type="AlphaFoldDB" id="A0AAJ8JMK2"/>
<dbReference type="Gene3D" id="2.60.120.260">
    <property type="entry name" value="Galactose-binding domain-like"/>
    <property type="match status" value="1"/>
</dbReference>
<keyword evidence="2" id="KW-0812">Transmembrane</keyword>
<reference evidence="3" key="1">
    <citation type="submission" date="2016-06" db="EMBL/GenBank/DDBJ databases">
        <authorList>
            <person name="Cuomo C."/>
            <person name="Litvintseva A."/>
            <person name="Heitman J."/>
            <person name="Chen Y."/>
            <person name="Sun S."/>
            <person name="Springer D."/>
            <person name="Dromer F."/>
            <person name="Young S."/>
            <person name="Zeng Q."/>
            <person name="Chapman S."/>
            <person name="Gujja S."/>
            <person name="Saif S."/>
            <person name="Birren B."/>
        </authorList>
    </citation>
    <scope>NUCLEOTIDE SEQUENCE</scope>
    <source>
        <strain evidence="3">CBS 7841</strain>
    </source>
</reference>
<dbReference type="EMBL" id="CP143784">
    <property type="protein sequence ID" value="WVN85057.1"/>
    <property type="molecule type" value="Genomic_DNA"/>
</dbReference>
<reference evidence="3" key="2">
    <citation type="journal article" date="2022" name="Elife">
        <title>Obligate sexual reproduction of a homothallic fungus closely related to the Cryptococcus pathogenic species complex.</title>
        <authorList>
            <person name="Passer A.R."/>
            <person name="Clancey S.A."/>
            <person name="Shea T."/>
            <person name="David-Palma M."/>
            <person name="Averette A.F."/>
            <person name="Boekhout T."/>
            <person name="Porcel B.M."/>
            <person name="Nowrousian M."/>
            <person name="Cuomo C.A."/>
            <person name="Sun S."/>
            <person name="Heitman J."/>
            <person name="Coelho M.A."/>
        </authorList>
    </citation>
    <scope>NUCLEOTIDE SEQUENCE</scope>
    <source>
        <strain evidence="3">CBS 7841</strain>
    </source>
</reference>
<keyword evidence="2" id="KW-1133">Transmembrane helix</keyword>
<keyword evidence="2" id="KW-0472">Membrane</keyword>
<evidence type="ECO:0000256" key="2">
    <source>
        <dbReference type="SAM" id="Phobius"/>
    </source>
</evidence>
<feature type="region of interest" description="Disordered" evidence="1">
    <location>
        <begin position="312"/>
        <end position="351"/>
    </location>
</feature>
<organism evidence="3 4">
    <name type="scientific">Cryptococcus depauperatus CBS 7841</name>
    <dbReference type="NCBI Taxonomy" id="1295531"/>
    <lineage>
        <taxon>Eukaryota</taxon>
        <taxon>Fungi</taxon>
        <taxon>Dikarya</taxon>
        <taxon>Basidiomycota</taxon>
        <taxon>Agaricomycotina</taxon>
        <taxon>Tremellomycetes</taxon>
        <taxon>Tremellales</taxon>
        <taxon>Cryptococcaceae</taxon>
        <taxon>Cryptococcus</taxon>
    </lineage>
</organism>
<dbReference type="RefSeq" id="XP_066065758.1">
    <property type="nucleotide sequence ID" value="XM_066209661.1"/>
</dbReference>
<feature type="region of interest" description="Disordered" evidence="1">
    <location>
        <begin position="230"/>
        <end position="249"/>
    </location>
</feature>
<keyword evidence="4" id="KW-1185">Reference proteome</keyword>
<reference evidence="3" key="3">
    <citation type="submission" date="2024-01" db="EMBL/GenBank/DDBJ databases">
        <authorList>
            <person name="Coelho M.A."/>
            <person name="David-Palma M."/>
            <person name="Shea T."/>
            <person name="Sun S."/>
            <person name="Cuomo C.A."/>
            <person name="Heitman J."/>
        </authorList>
    </citation>
    <scope>NUCLEOTIDE SEQUENCE</scope>
    <source>
        <strain evidence="3">CBS 7841</strain>
    </source>
</reference>
<name>A0AAJ8JMK2_9TREE</name>
<feature type="compositionally biased region" description="Basic residues" evidence="1">
    <location>
        <begin position="329"/>
        <end position="341"/>
    </location>
</feature>
<evidence type="ECO:0000256" key="1">
    <source>
        <dbReference type="SAM" id="MobiDB-lite"/>
    </source>
</evidence>
<feature type="transmembrane region" description="Helical" evidence="2">
    <location>
        <begin position="281"/>
        <end position="304"/>
    </location>
</feature>
<evidence type="ECO:0000313" key="3">
    <source>
        <dbReference type="EMBL" id="WVN85057.1"/>
    </source>
</evidence>
<dbReference type="Proteomes" id="UP000094043">
    <property type="component" value="Chromosome 1"/>
</dbReference>
<feature type="compositionally biased region" description="Basic and acidic residues" evidence="1">
    <location>
        <begin position="407"/>
        <end position="418"/>
    </location>
</feature>
<proteinExistence type="predicted"/>
<feature type="transmembrane region" description="Helical" evidence="2">
    <location>
        <begin position="37"/>
        <end position="61"/>
    </location>
</feature>
<feature type="region of interest" description="Disordered" evidence="1">
    <location>
        <begin position="375"/>
        <end position="418"/>
    </location>
</feature>
<protein>
    <submittedName>
        <fullName evidence="3">Uncharacterized protein</fullName>
    </submittedName>
</protein>
<feature type="compositionally biased region" description="Low complexity" evidence="1">
    <location>
        <begin position="230"/>
        <end position="246"/>
    </location>
</feature>
<dbReference type="GeneID" id="91084415"/>
<sequence length="418" mass="44809">MALRKGQHSVRSCNQIPIHHQQLIGKLKKTLPLFSHLSTFASCLYIGLAVISGLLVLYNLLTTLELITTPNMAKNYTIDDSQWSTLALSLSPGWNMLRSGGSNEYISETQMAAMMPHLGEFWNSSVSWTTSPGSSTTLSFIGNKIWAYGIAGPDQGSFSASIDNKTIGTYSAQQNSVDYKKLLFQATDLSDGMPHTLTLTNVGNHSFAFDYALIQSTSLWQNSSASVPSTPSAATQATGDAAAGSSLPSTSDSEMKAALSRYSPSQLAALSQTYHAKWTGALYFVVILSSLFGAAILAWLIYTLSKKWARNPRNNVGSEGTGSGFRLAGKSKGKSKSKTKGRQVPSDDGHSYLIHETKGWKRSTKLLDALKGKKISPPISGDNGSITTGGSGRRESVGTVESYPGAKSHDTAEKGTVW</sequence>
<evidence type="ECO:0000313" key="4">
    <source>
        <dbReference type="Proteomes" id="UP000094043"/>
    </source>
</evidence>
<gene>
    <name evidence="3" type="ORF">L203_100199</name>
</gene>
<accession>A0AAJ8JMK2</accession>